<evidence type="ECO:0000313" key="3">
    <source>
        <dbReference type="EMBL" id="CAH9103773.1"/>
    </source>
</evidence>
<evidence type="ECO:0008006" key="6">
    <source>
        <dbReference type="Google" id="ProtNLM"/>
    </source>
</evidence>
<protein>
    <recommendedName>
        <fullName evidence="6">Transmembrane protein</fullName>
    </recommendedName>
</protein>
<comment type="caution">
    <text evidence="3">The sequence shown here is derived from an EMBL/GenBank/DDBJ whole genome shotgun (WGS) entry which is preliminary data.</text>
</comment>
<evidence type="ECO:0000313" key="5">
    <source>
        <dbReference type="Proteomes" id="UP001152523"/>
    </source>
</evidence>
<evidence type="ECO:0000256" key="2">
    <source>
        <dbReference type="SAM" id="SignalP"/>
    </source>
</evidence>
<feature type="signal peptide" evidence="2">
    <location>
        <begin position="1"/>
        <end position="21"/>
    </location>
</feature>
<dbReference type="AlphaFoldDB" id="A0AAV0DMH6"/>
<feature type="chain" id="PRO_5044713357" description="Transmembrane protein" evidence="2">
    <location>
        <begin position="22"/>
        <end position="134"/>
    </location>
</feature>
<dbReference type="Proteomes" id="UP001152523">
    <property type="component" value="Unassembled WGS sequence"/>
</dbReference>
<accession>A0AAV0DMH6</accession>
<proteinExistence type="predicted"/>
<feature type="transmembrane region" description="Helical" evidence="1">
    <location>
        <begin position="71"/>
        <end position="93"/>
    </location>
</feature>
<evidence type="ECO:0000256" key="1">
    <source>
        <dbReference type="SAM" id="Phobius"/>
    </source>
</evidence>
<feature type="transmembrane region" description="Helical" evidence="1">
    <location>
        <begin position="40"/>
        <end position="59"/>
    </location>
</feature>
<keyword evidence="1" id="KW-0812">Transmembrane</keyword>
<sequence length="134" mass="15567">MIFSLLFLSSHFLFLPKNSECVLKGDTEMDNKPSVGSNEVLILVAVCLLLFLSVGIMVNHHQQQKLAKDHIEIITMIMMIIGPLPPWDIVMIWKMMRNYYSFHHYYHTYNSINNVSRRQVPSGPNPIHHKDIPH</sequence>
<dbReference type="EMBL" id="CAMAPF010001026">
    <property type="protein sequence ID" value="CAH9140704.1"/>
    <property type="molecule type" value="Genomic_DNA"/>
</dbReference>
<keyword evidence="5" id="KW-1185">Reference proteome</keyword>
<name>A0AAV0DMH6_9ASTE</name>
<organism evidence="3 5">
    <name type="scientific">Cuscuta epithymum</name>
    <dbReference type="NCBI Taxonomy" id="186058"/>
    <lineage>
        <taxon>Eukaryota</taxon>
        <taxon>Viridiplantae</taxon>
        <taxon>Streptophyta</taxon>
        <taxon>Embryophyta</taxon>
        <taxon>Tracheophyta</taxon>
        <taxon>Spermatophyta</taxon>
        <taxon>Magnoliopsida</taxon>
        <taxon>eudicotyledons</taxon>
        <taxon>Gunneridae</taxon>
        <taxon>Pentapetalae</taxon>
        <taxon>asterids</taxon>
        <taxon>lamiids</taxon>
        <taxon>Solanales</taxon>
        <taxon>Convolvulaceae</taxon>
        <taxon>Cuscuteae</taxon>
        <taxon>Cuscuta</taxon>
        <taxon>Cuscuta subgen. Cuscuta</taxon>
    </lineage>
</organism>
<dbReference type="EMBL" id="CAMAPF010000123">
    <property type="protein sequence ID" value="CAH9103773.1"/>
    <property type="molecule type" value="Genomic_DNA"/>
</dbReference>
<reference evidence="3" key="1">
    <citation type="submission" date="2022-07" db="EMBL/GenBank/DDBJ databases">
        <authorList>
            <person name="Macas J."/>
            <person name="Novak P."/>
            <person name="Neumann P."/>
        </authorList>
    </citation>
    <scope>NUCLEOTIDE SEQUENCE</scope>
</reference>
<keyword evidence="1" id="KW-1133">Transmembrane helix</keyword>
<gene>
    <name evidence="3" type="ORF">CEPIT_LOCUS16544</name>
    <name evidence="4" type="ORF">CEPIT_LOCUS38564</name>
</gene>
<evidence type="ECO:0000313" key="4">
    <source>
        <dbReference type="EMBL" id="CAH9140704.1"/>
    </source>
</evidence>
<keyword evidence="2" id="KW-0732">Signal</keyword>
<keyword evidence="1" id="KW-0472">Membrane</keyword>